<feature type="domain" description="NIPSNAP" evidence="2">
    <location>
        <begin position="3"/>
        <end position="102"/>
    </location>
</feature>
<reference evidence="3 5" key="1">
    <citation type="submission" date="2015-03" db="EMBL/GenBank/DDBJ databases">
        <authorList>
            <person name="Hassan Y.I."/>
            <person name="Lepp D."/>
            <person name="Zhou T."/>
        </authorList>
    </citation>
    <scope>NUCLEOTIDE SEQUENCE [LARGE SCALE GENOMIC DNA]</scope>
    <source>
        <strain evidence="3 5">DSM 17137</strain>
    </source>
</reference>
<comment type="similarity">
    <text evidence="1">Belongs to the NipSnap family.</text>
</comment>
<dbReference type="Proteomes" id="UP000033608">
    <property type="component" value="Unassembled WGS sequence"/>
</dbReference>
<evidence type="ECO:0000313" key="4">
    <source>
        <dbReference type="EMBL" id="SHF61175.1"/>
    </source>
</evidence>
<dbReference type="STRING" id="1121477.SAMN02745223_03107"/>
<evidence type="ECO:0000313" key="3">
    <source>
        <dbReference type="EMBL" id="KKB84406.1"/>
    </source>
</evidence>
<dbReference type="InterPro" id="IPR051557">
    <property type="entry name" value="NipSnap_domain"/>
</dbReference>
<dbReference type="Pfam" id="PF07978">
    <property type="entry name" value="NIPSNAP"/>
    <property type="match status" value="1"/>
</dbReference>
<gene>
    <name evidence="4" type="ORF">SAMN02745223_03107</name>
    <name evidence="3" type="ORF">VW29_10645</name>
</gene>
<dbReference type="PANTHER" id="PTHR21017">
    <property type="entry name" value="NIPSNAP-RELATED"/>
    <property type="match status" value="1"/>
</dbReference>
<dbReference type="RefSeq" id="WP_046135289.1">
    <property type="nucleotide sequence ID" value="NZ_FQVC01000010.1"/>
</dbReference>
<evidence type="ECO:0000256" key="1">
    <source>
        <dbReference type="ARBA" id="ARBA00005291"/>
    </source>
</evidence>
<dbReference type="EMBL" id="FQVC01000010">
    <property type="protein sequence ID" value="SHF61175.1"/>
    <property type="molecule type" value="Genomic_DNA"/>
</dbReference>
<dbReference type="Proteomes" id="UP000184533">
    <property type="component" value="Unassembled WGS sequence"/>
</dbReference>
<name>A0A0F5LQ10_9HYPH</name>
<accession>A0A0F5LQ10</accession>
<reference evidence="4 6" key="2">
    <citation type="submission" date="2016-11" db="EMBL/GenBank/DDBJ databases">
        <authorList>
            <person name="Jaros S."/>
            <person name="Januszkiewicz K."/>
            <person name="Wedrychowicz H."/>
        </authorList>
    </citation>
    <scope>NUCLEOTIDE SEQUENCE [LARGE SCALE GENOMIC DNA]</scope>
    <source>
        <strain evidence="4 6">DSM 17137</strain>
    </source>
</reference>
<organism evidence="3 5">
    <name type="scientific">Devosia limi DSM 17137</name>
    <dbReference type="NCBI Taxonomy" id="1121477"/>
    <lineage>
        <taxon>Bacteria</taxon>
        <taxon>Pseudomonadati</taxon>
        <taxon>Pseudomonadota</taxon>
        <taxon>Alphaproteobacteria</taxon>
        <taxon>Hyphomicrobiales</taxon>
        <taxon>Devosiaceae</taxon>
        <taxon>Devosia</taxon>
    </lineage>
</organism>
<dbReference type="EMBL" id="LAJF01000076">
    <property type="protein sequence ID" value="KKB84406.1"/>
    <property type="molecule type" value="Genomic_DNA"/>
</dbReference>
<dbReference type="OrthoDB" id="4124121at2"/>
<evidence type="ECO:0000313" key="5">
    <source>
        <dbReference type="Proteomes" id="UP000033608"/>
    </source>
</evidence>
<evidence type="ECO:0000313" key="6">
    <source>
        <dbReference type="Proteomes" id="UP000184533"/>
    </source>
</evidence>
<dbReference type="Gene3D" id="3.30.70.100">
    <property type="match status" value="1"/>
</dbReference>
<dbReference type="InterPro" id="IPR011008">
    <property type="entry name" value="Dimeric_a/b-barrel"/>
</dbReference>
<sequence>MIVEERTYRIKAGQLNAYLALYDSGPRALQEFFLGNLIGYFTTESGDLSNLVHLWGYADFTQRQERRDRLAAEPVWQQYLVQCTPLILKMENRFLTPLAFSPLR</sequence>
<dbReference type="AlphaFoldDB" id="A0A0F5LQ10"/>
<keyword evidence="5" id="KW-1185">Reference proteome</keyword>
<dbReference type="SUPFAM" id="SSF54909">
    <property type="entry name" value="Dimeric alpha+beta barrel"/>
    <property type="match status" value="1"/>
</dbReference>
<dbReference type="PATRIC" id="fig|1121477.3.peg.3260"/>
<dbReference type="PANTHER" id="PTHR21017:SF17">
    <property type="entry name" value="PROTEIN NIPSNAP"/>
    <property type="match status" value="1"/>
</dbReference>
<protein>
    <submittedName>
        <fullName evidence="4">NIPSNAP protein</fullName>
    </submittedName>
</protein>
<dbReference type="InterPro" id="IPR012577">
    <property type="entry name" value="NIPSNAP"/>
</dbReference>
<evidence type="ECO:0000259" key="2">
    <source>
        <dbReference type="Pfam" id="PF07978"/>
    </source>
</evidence>
<proteinExistence type="inferred from homology"/>